<dbReference type="Proteomes" id="UP001235513">
    <property type="component" value="Unassembled WGS sequence"/>
</dbReference>
<evidence type="ECO:0000313" key="1">
    <source>
        <dbReference type="EMBL" id="MDP9961848.1"/>
    </source>
</evidence>
<dbReference type="Pfam" id="PF13715">
    <property type="entry name" value="CarbopepD_reg_2"/>
    <property type="match status" value="1"/>
</dbReference>
<evidence type="ECO:0008006" key="3">
    <source>
        <dbReference type="Google" id="ProtNLM"/>
    </source>
</evidence>
<sequence>MKIIGTVHDTETKKSIADVLVSVRDENIETVTDKDGNFTISVPDGVLILHFSKEGYQSKLYTLGRGKIQKINIELKNRTTHVEEVVIRSQKRKYRNKDNPAVALIRKVIENKGKNRFSSNQSVSFEEYEKIQFSLSNKYEKLLNNRLVKKYPFLKENIDTTKISGKAILPLYMEEMLSDNFHKFSPDKSKKTIKGEKKVTLSEDFFDNAGIGTYLKHIYQKIDIYDNNINLLTNQFLSPIAESAPTFYKFYIRDTVEVRDDKMINLSFVPRNKSDFLFSGNLLVSLDGSYAVQSVEMRINKNTNVNWVKEMDISQDFEKNENGKYQLIKSKISADFGLSKSSDGGIYGERTLTYKNYTVDKPFDSSVFSEDRTEVDGLAKVQDSMFWEKNRHENITDSEKKVYANIDKLQNTKSFKRTMNIVTLLFAGYLKASDYFEIGPFNTFYGFNPVEGFRLRFGGRTTQHFSKNIYLESYAAYGFKDERWKYYFGGTYSFSGKNRFTFPSKGINVSYQQDTKIPGQELQFIQEDNFLLSFKRGVNDKWLYNSIYRLEYYHEFLNHISYKIGYKNWKQMAAGGLVFSDDTTGTNISDVTTSEIYTEFRWAPHEEFYQGKLYRLPLPNRHPVFTVRAAMGMNNFLKGDHNYKKINVNIYKRFYLSQLGFSDVVIEGGYLFGKVPYPLLDIHRANQTYSYQLQSYNLMNFLEFVSDHYASIQYEHTFNGFIFNKIPLLKKLKFREYISFKMLYGGLRDENTPTGNQNGIMKFPTDEYGQTTTYSLEKEPYMEGSVGIGNIFKFFRVDLVRRFSYLDNPNVSKSGIRVRFKFDF</sequence>
<dbReference type="InterPro" id="IPR008969">
    <property type="entry name" value="CarboxyPept-like_regulatory"/>
</dbReference>
<dbReference type="EMBL" id="JAUSRL010000007">
    <property type="protein sequence ID" value="MDP9961848.1"/>
    <property type="molecule type" value="Genomic_DNA"/>
</dbReference>
<evidence type="ECO:0000313" key="2">
    <source>
        <dbReference type="Proteomes" id="UP001235513"/>
    </source>
</evidence>
<proteinExistence type="predicted"/>
<name>A0ABT9SQX0_9FLAO</name>
<reference evidence="1 2" key="1">
    <citation type="submission" date="2023-07" db="EMBL/GenBank/DDBJ databases">
        <title>Sorghum-associated microbial communities from plants grown in Nebraska, USA.</title>
        <authorList>
            <person name="Schachtman D."/>
        </authorList>
    </citation>
    <scope>NUCLEOTIDE SEQUENCE [LARGE SCALE GENOMIC DNA]</scope>
    <source>
        <strain evidence="1 2">CC351</strain>
    </source>
</reference>
<organism evidence="1 2">
    <name type="scientific">Chryseobacterium lathyri</name>
    <dbReference type="NCBI Taxonomy" id="395933"/>
    <lineage>
        <taxon>Bacteria</taxon>
        <taxon>Pseudomonadati</taxon>
        <taxon>Bacteroidota</taxon>
        <taxon>Flavobacteriia</taxon>
        <taxon>Flavobacteriales</taxon>
        <taxon>Weeksellaceae</taxon>
        <taxon>Chryseobacterium group</taxon>
        <taxon>Chryseobacterium</taxon>
    </lineage>
</organism>
<dbReference type="RefSeq" id="WP_306846102.1">
    <property type="nucleotide sequence ID" value="NZ_JAUSRL010000007.1"/>
</dbReference>
<comment type="caution">
    <text evidence="1">The sequence shown here is derived from an EMBL/GenBank/DDBJ whole genome shotgun (WGS) entry which is preliminary data.</text>
</comment>
<dbReference type="Gene3D" id="2.60.40.1120">
    <property type="entry name" value="Carboxypeptidase-like, regulatory domain"/>
    <property type="match status" value="1"/>
</dbReference>
<dbReference type="Pfam" id="PF18939">
    <property type="entry name" value="DUF5686"/>
    <property type="match status" value="1"/>
</dbReference>
<protein>
    <recommendedName>
        <fullName evidence="3">Collagen-binding protein</fullName>
    </recommendedName>
</protein>
<gene>
    <name evidence="1" type="ORF">J2T04_003760</name>
</gene>
<dbReference type="SUPFAM" id="SSF49464">
    <property type="entry name" value="Carboxypeptidase regulatory domain-like"/>
    <property type="match status" value="1"/>
</dbReference>
<accession>A0ABT9SQX0</accession>
<keyword evidence="2" id="KW-1185">Reference proteome</keyword>
<dbReference type="InterPro" id="IPR043741">
    <property type="entry name" value="DUF5686"/>
</dbReference>